<keyword evidence="3" id="KW-1185">Reference proteome</keyword>
<sequence length="178" mass="20217">MQALVWGGEVVKRLTRAQRKADDHRQLFFEAMGNHAELTAQLEELKAIRAQENKAAEAVQEALRSQIVTERAARATEEEVLRAELEVALEGKTEVEAELERTRARAAEEVERLRAEVANAWTLEKEDFLKSSEFDRLCVKRSVAYFKSGFDGVVAQFRANGYPEEEHPAPFLDMKKAL</sequence>
<evidence type="ECO:0000256" key="1">
    <source>
        <dbReference type="SAM" id="Coils"/>
    </source>
</evidence>
<feature type="coiled-coil region" evidence="1">
    <location>
        <begin position="35"/>
        <end position="62"/>
    </location>
</feature>
<dbReference type="EMBL" id="KV157630">
    <property type="protein sequence ID" value="KZT76069.1"/>
    <property type="molecule type" value="Genomic_DNA"/>
</dbReference>
<accession>A0A2Z6ZSY1</accession>
<gene>
    <name evidence="2" type="ORF">F511_46906</name>
</gene>
<protein>
    <submittedName>
        <fullName evidence="2">Uncharacterized protein</fullName>
    </submittedName>
</protein>
<dbReference type="AlphaFoldDB" id="A0A2Z6ZSY1"/>
<organism evidence="2 3">
    <name type="scientific">Dorcoceras hygrometricum</name>
    <dbReference type="NCBI Taxonomy" id="472368"/>
    <lineage>
        <taxon>Eukaryota</taxon>
        <taxon>Viridiplantae</taxon>
        <taxon>Streptophyta</taxon>
        <taxon>Embryophyta</taxon>
        <taxon>Tracheophyta</taxon>
        <taxon>Spermatophyta</taxon>
        <taxon>Magnoliopsida</taxon>
        <taxon>eudicotyledons</taxon>
        <taxon>Gunneridae</taxon>
        <taxon>Pentapetalae</taxon>
        <taxon>asterids</taxon>
        <taxon>lamiids</taxon>
        <taxon>Lamiales</taxon>
        <taxon>Gesneriaceae</taxon>
        <taxon>Didymocarpoideae</taxon>
        <taxon>Trichosporeae</taxon>
        <taxon>Loxocarpinae</taxon>
        <taxon>Dorcoceras</taxon>
    </lineage>
</organism>
<evidence type="ECO:0000313" key="2">
    <source>
        <dbReference type="EMBL" id="KZT76069.1"/>
    </source>
</evidence>
<evidence type="ECO:0000313" key="3">
    <source>
        <dbReference type="Proteomes" id="UP000250235"/>
    </source>
</evidence>
<proteinExistence type="predicted"/>
<name>A0A2Z6ZSY1_9LAMI</name>
<dbReference type="Proteomes" id="UP000250235">
    <property type="component" value="Unassembled WGS sequence"/>
</dbReference>
<keyword evidence="1" id="KW-0175">Coiled coil</keyword>
<reference evidence="2 3" key="1">
    <citation type="journal article" date="2015" name="Proc. Natl. Acad. Sci. U.S.A.">
        <title>The resurrection genome of Boea hygrometrica: A blueprint for survival of dehydration.</title>
        <authorList>
            <person name="Xiao L."/>
            <person name="Yang G."/>
            <person name="Zhang L."/>
            <person name="Yang X."/>
            <person name="Zhao S."/>
            <person name="Ji Z."/>
            <person name="Zhou Q."/>
            <person name="Hu M."/>
            <person name="Wang Y."/>
            <person name="Chen M."/>
            <person name="Xu Y."/>
            <person name="Jin H."/>
            <person name="Xiao X."/>
            <person name="Hu G."/>
            <person name="Bao F."/>
            <person name="Hu Y."/>
            <person name="Wan P."/>
            <person name="Li L."/>
            <person name="Deng X."/>
            <person name="Kuang T."/>
            <person name="Xiang C."/>
            <person name="Zhu J.K."/>
            <person name="Oliver M.J."/>
            <person name="He Y."/>
        </authorList>
    </citation>
    <scope>NUCLEOTIDE SEQUENCE [LARGE SCALE GENOMIC DNA]</scope>
    <source>
        <strain evidence="3">cv. XS01</strain>
    </source>
</reference>